<dbReference type="AlphaFoldDB" id="A0A8J2KCE6"/>
<proteinExistence type="predicted"/>
<dbReference type="Proteomes" id="UP000708208">
    <property type="component" value="Unassembled WGS sequence"/>
</dbReference>
<evidence type="ECO:0000313" key="2">
    <source>
        <dbReference type="EMBL" id="CAG7723354.1"/>
    </source>
</evidence>
<reference evidence="2" key="1">
    <citation type="submission" date="2021-06" db="EMBL/GenBank/DDBJ databases">
        <authorList>
            <person name="Hodson N. C."/>
            <person name="Mongue J. A."/>
            <person name="Jaron S. K."/>
        </authorList>
    </citation>
    <scope>NUCLEOTIDE SEQUENCE</scope>
</reference>
<gene>
    <name evidence="2" type="ORF">AFUS01_LOCUS12447</name>
</gene>
<feature type="non-terminal residue" evidence="2">
    <location>
        <position position="1"/>
    </location>
</feature>
<evidence type="ECO:0000313" key="3">
    <source>
        <dbReference type="Proteomes" id="UP000708208"/>
    </source>
</evidence>
<evidence type="ECO:0000256" key="1">
    <source>
        <dbReference type="SAM" id="MobiDB-lite"/>
    </source>
</evidence>
<dbReference type="EMBL" id="CAJVCH010098263">
    <property type="protein sequence ID" value="CAG7723354.1"/>
    <property type="molecule type" value="Genomic_DNA"/>
</dbReference>
<name>A0A8J2KCE6_9HEXA</name>
<accession>A0A8J2KCE6</accession>
<protein>
    <submittedName>
        <fullName evidence="2">Uncharacterized protein</fullName>
    </submittedName>
</protein>
<comment type="caution">
    <text evidence="2">The sequence shown here is derived from an EMBL/GenBank/DDBJ whole genome shotgun (WGS) entry which is preliminary data.</text>
</comment>
<feature type="region of interest" description="Disordered" evidence="1">
    <location>
        <begin position="32"/>
        <end position="57"/>
    </location>
</feature>
<keyword evidence="3" id="KW-1185">Reference proteome</keyword>
<organism evidence="2 3">
    <name type="scientific">Allacma fusca</name>
    <dbReference type="NCBI Taxonomy" id="39272"/>
    <lineage>
        <taxon>Eukaryota</taxon>
        <taxon>Metazoa</taxon>
        <taxon>Ecdysozoa</taxon>
        <taxon>Arthropoda</taxon>
        <taxon>Hexapoda</taxon>
        <taxon>Collembola</taxon>
        <taxon>Symphypleona</taxon>
        <taxon>Sminthuridae</taxon>
        <taxon>Allacma</taxon>
    </lineage>
</organism>
<sequence>RAWAVTRAGRGNRVNLIDLELGEIDLAHPLEVPPQPFPHNPVGDNGGGGESFRLRAE</sequence>